<feature type="compositionally biased region" description="Polar residues" evidence="5">
    <location>
        <begin position="432"/>
        <end position="451"/>
    </location>
</feature>
<feature type="region of interest" description="Disordered" evidence="5">
    <location>
        <begin position="432"/>
        <end position="548"/>
    </location>
</feature>
<dbReference type="GO" id="GO:0004930">
    <property type="term" value="F:G protein-coupled receptor activity"/>
    <property type="evidence" value="ECO:0007669"/>
    <property type="project" value="InterPro"/>
</dbReference>
<dbReference type="AlphaFoldDB" id="A0A6A6G826"/>
<dbReference type="PROSITE" id="PS50261">
    <property type="entry name" value="G_PROTEIN_RECEP_F2_4"/>
    <property type="match status" value="1"/>
</dbReference>
<feature type="transmembrane region" description="Helical" evidence="6">
    <location>
        <begin position="99"/>
        <end position="119"/>
    </location>
</feature>
<evidence type="ECO:0000256" key="2">
    <source>
        <dbReference type="ARBA" id="ARBA00022692"/>
    </source>
</evidence>
<sequence length="641" mass="69990">MSYNATLARGCPPPFYNAVAFPTTGGFTDGRICLPQERTLGALCCLPCPTTQWIYPESFEQIADAAAWVNVVSLTVLAFVLLSYALLPAQYTRSHYLNTCLVISACLINLGFIVPHAASSDECANPITPNDMYSSTSCAFSGAFILAGGLTAVMWIFVRALSMHLQICWDISPGRRFFYWTQLLGWAIPAAIFTAAITATGVSFRFGPGACHINHDHSVADFWGWLIAIAGIAIFVQLGTMFYCFHVYLRNIWADEETDTQGTESQHAPTYNSSQRAQTARAIYNRLKRVLWLQWRGLALVTSMLIDVIFFAVVFVLLDNSTTDASGAAPWLQCLAQNPNDVGRCFSLGQQWLVNQDVISAVILLLSVIGPILFLLTFRLSFFTGWREWFTSRFVRKQEFVSLDAAQQARQNGYPHHNAKGTMFEMQQPNKEYSMDNDQTTGSPSLSTIGTPTEKGNPAMQYSYSQSRRHNNNNGGGDPSHSSSNSANGAGGYFSAASPPQSPQQTFVHPNPNVARSQASNTHPTYGAYSPPQGYAQPSSPSGSAPVQPAHYAYQSAYPAVSPYDHTGAAQGIPGPPQQGGAHTPPQSRSPVHAGQQQGGFVPEYAHQNYQAGPQEMQQPGQSVGLAMRYDDSQPGHVVYR</sequence>
<keyword evidence="9" id="KW-1185">Reference proteome</keyword>
<dbReference type="InterPro" id="IPR053247">
    <property type="entry name" value="GPCR_GPR1/git3-like"/>
</dbReference>
<feature type="compositionally biased region" description="Polar residues" evidence="5">
    <location>
        <begin position="536"/>
        <end position="545"/>
    </location>
</feature>
<dbReference type="Pfam" id="PF00002">
    <property type="entry name" value="7tm_2"/>
    <property type="match status" value="1"/>
</dbReference>
<dbReference type="PANTHER" id="PTHR42058">
    <property type="entry name" value="G_PROTEIN_RECEP_F2_4 DOMAIN-CONTAINING PROTEIN"/>
    <property type="match status" value="1"/>
</dbReference>
<dbReference type="OrthoDB" id="26203at2759"/>
<evidence type="ECO:0000259" key="7">
    <source>
        <dbReference type="PROSITE" id="PS50261"/>
    </source>
</evidence>
<comment type="subcellular location">
    <subcellularLocation>
        <location evidence="1">Membrane</location>
        <topology evidence="1">Multi-pass membrane protein</topology>
    </subcellularLocation>
</comment>
<evidence type="ECO:0000256" key="1">
    <source>
        <dbReference type="ARBA" id="ARBA00004141"/>
    </source>
</evidence>
<gene>
    <name evidence="8" type="ORF">BDZ85DRAFT_283062</name>
</gene>
<dbReference type="InterPro" id="IPR000832">
    <property type="entry name" value="GPCR_2_secretin-like"/>
</dbReference>
<keyword evidence="3 6" id="KW-1133">Transmembrane helix</keyword>
<evidence type="ECO:0000256" key="5">
    <source>
        <dbReference type="SAM" id="MobiDB-lite"/>
    </source>
</evidence>
<evidence type="ECO:0000256" key="6">
    <source>
        <dbReference type="SAM" id="Phobius"/>
    </source>
</evidence>
<feature type="transmembrane region" description="Helical" evidence="6">
    <location>
        <begin position="179"/>
        <end position="202"/>
    </location>
</feature>
<feature type="compositionally biased region" description="Low complexity" evidence="5">
    <location>
        <begin position="479"/>
        <end position="498"/>
    </location>
</feature>
<evidence type="ECO:0000256" key="4">
    <source>
        <dbReference type="ARBA" id="ARBA00023136"/>
    </source>
</evidence>
<organism evidence="8 9">
    <name type="scientific">Elsinoe ampelina</name>
    <dbReference type="NCBI Taxonomy" id="302913"/>
    <lineage>
        <taxon>Eukaryota</taxon>
        <taxon>Fungi</taxon>
        <taxon>Dikarya</taxon>
        <taxon>Ascomycota</taxon>
        <taxon>Pezizomycotina</taxon>
        <taxon>Dothideomycetes</taxon>
        <taxon>Dothideomycetidae</taxon>
        <taxon>Myriangiales</taxon>
        <taxon>Elsinoaceae</taxon>
        <taxon>Elsinoe</taxon>
    </lineage>
</organism>
<feature type="domain" description="G-protein coupled receptors family 2 profile 2" evidence="7">
    <location>
        <begin position="59"/>
        <end position="243"/>
    </location>
</feature>
<accession>A0A6A6G826</accession>
<name>A0A6A6G826_9PEZI</name>
<feature type="transmembrane region" description="Helical" evidence="6">
    <location>
        <begin position="358"/>
        <end position="378"/>
    </location>
</feature>
<reference evidence="9" key="1">
    <citation type="journal article" date="2020" name="Stud. Mycol.">
        <title>101 Dothideomycetes genomes: A test case for predicting lifestyles and emergence of pathogens.</title>
        <authorList>
            <person name="Haridas S."/>
            <person name="Albert R."/>
            <person name="Binder M."/>
            <person name="Bloem J."/>
            <person name="LaButti K."/>
            <person name="Salamov A."/>
            <person name="Andreopoulos B."/>
            <person name="Baker S."/>
            <person name="Barry K."/>
            <person name="Bills G."/>
            <person name="Bluhm B."/>
            <person name="Cannon C."/>
            <person name="Castanera R."/>
            <person name="Culley D."/>
            <person name="Daum C."/>
            <person name="Ezra D."/>
            <person name="Gonzalez J."/>
            <person name="Henrissat B."/>
            <person name="Kuo A."/>
            <person name="Liang C."/>
            <person name="Lipzen A."/>
            <person name="Lutzoni F."/>
            <person name="Magnuson J."/>
            <person name="Mondo S."/>
            <person name="Nolan M."/>
            <person name="Ohm R."/>
            <person name="Pangilinan J."/>
            <person name="Park H.-J."/>
            <person name="Ramirez L."/>
            <person name="Alfaro M."/>
            <person name="Sun H."/>
            <person name="Tritt A."/>
            <person name="Yoshinaga Y."/>
            <person name="Zwiers L.-H."/>
            <person name="Turgeon B."/>
            <person name="Goodwin S."/>
            <person name="Spatafora J."/>
            <person name="Crous P."/>
            <person name="Grigoriev I."/>
        </authorList>
    </citation>
    <scope>NUCLEOTIDE SEQUENCE [LARGE SCALE GENOMIC DNA]</scope>
    <source>
        <strain evidence="9">CECT 20119</strain>
    </source>
</reference>
<evidence type="ECO:0000256" key="3">
    <source>
        <dbReference type="ARBA" id="ARBA00022989"/>
    </source>
</evidence>
<dbReference type="GO" id="GO:0016020">
    <property type="term" value="C:membrane"/>
    <property type="evidence" value="ECO:0007669"/>
    <property type="project" value="UniProtKB-SubCell"/>
</dbReference>
<dbReference type="EMBL" id="ML992509">
    <property type="protein sequence ID" value="KAF2221926.1"/>
    <property type="molecule type" value="Genomic_DNA"/>
</dbReference>
<proteinExistence type="predicted"/>
<feature type="compositionally biased region" description="Polar residues" evidence="5">
    <location>
        <begin position="503"/>
        <end position="524"/>
    </location>
</feature>
<keyword evidence="4 6" id="KW-0472">Membrane</keyword>
<evidence type="ECO:0000313" key="8">
    <source>
        <dbReference type="EMBL" id="KAF2221926.1"/>
    </source>
</evidence>
<dbReference type="Gene3D" id="1.20.1070.10">
    <property type="entry name" value="Rhodopsin 7-helix transmembrane proteins"/>
    <property type="match status" value="1"/>
</dbReference>
<dbReference type="GO" id="GO:0007166">
    <property type="term" value="P:cell surface receptor signaling pathway"/>
    <property type="evidence" value="ECO:0007669"/>
    <property type="project" value="InterPro"/>
</dbReference>
<dbReference type="Proteomes" id="UP000799538">
    <property type="component" value="Unassembled WGS sequence"/>
</dbReference>
<dbReference type="PANTHER" id="PTHR42058:SF1">
    <property type="entry name" value="G-PROTEIN COUPLED RECEPTORS FAMILY 2 PROFILE 2 DOMAIN-CONTAINING PROTEIN"/>
    <property type="match status" value="1"/>
</dbReference>
<feature type="region of interest" description="Disordered" evidence="5">
    <location>
        <begin position="563"/>
        <end position="641"/>
    </location>
</feature>
<evidence type="ECO:0000313" key="9">
    <source>
        <dbReference type="Proteomes" id="UP000799538"/>
    </source>
</evidence>
<feature type="transmembrane region" description="Helical" evidence="6">
    <location>
        <begin position="297"/>
        <end position="318"/>
    </location>
</feature>
<feature type="transmembrane region" description="Helical" evidence="6">
    <location>
        <begin position="65"/>
        <end position="87"/>
    </location>
</feature>
<feature type="transmembrane region" description="Helical" evidence="6">
    <location>
        <begin position="139"/>
        <end position="158"/>
    </location>
</feature>
<keyword evidence="2 6" id="KW-0812">Transmembrane</keyword>
<feature type="transmembrane region" description="Helical" evidence="6">
    <location>
        <begin position="222"/>
        <end position="245"/>
    </location>
</feature>
<protein>
    <recommendedName>
        <fullName evidence="7">G-protein coupled receptors family 2 profile 2 domain-containing protein</fullName>
    </recommendedName>
</protein>
<dbReference type="InterPro" id="IPR017981">
    <property type="entry name" value="GPCR_2-like_7TM"/>
</dbReference>
<feature type="compositionally biased region" description="Polar residues" evidence="5">
    <location>
        <begin position="608"/>
        <end position="622"/>
    </location>
</feature>